<evidence type="ECO:0000256" key="2">
    <source>
        <dbReference type="SAM" id="Coils"/>
    </source>
</evidence>
<keyword evidence="9" id="KW-1185">Reference proteome</keyword>
<evidence type="ECO:0000259" key="5">
    <source>
        <dbReference type="Pfam" id="PF25954"/>
    </source>
</evidence>
<dbReference type="InterPro" id="IPR006143">
    <property type="entry name" value="RND_pump_MFP"/>
</dbReference>
<dbReference type="InterPro" id="IPR058647">
    <property type="entry name" value="BSH_CzcB-like"/>
</dbReference>
<comment type="caution">
    <text evidence="8">The sequence shown here is derived from an EMBL/GenBank/DDBJ whole genome shotgun (WGS) entry which is preliminary data.</text>
</comment>
<feature type="coiled-coil region" evidence="2">
    <location>
        <begin position="176"/>
        <end position="203"/>
    </location>
</feature>
<feature type="region of interest" description="Disordered" evidence="3">
    <location>
        <begin position="1"/>
        <end position="45"/>
    </location>
</feature>
<keyword evidence="2" id="KW-0175">Coiled coil</keyword>
<keyword evidence="4" id="KW-1133">Transmembrane helix</keyword>
<organism evidence="8 9">
    <name type="scientific">Steroidobacter gossypii</name>
    <dbReference type="NCBI Taxonomy" id="2805490"/>
    <lineage>
        <taxon>Bacteria</taxon>
        <taxon>Pseudomonadati</taxon>
        <taxon>Pseudomonadota</taxon>
        <taxon>Gammaproteobacteria</taxon>
        <taxon>Steroidobacterales</taxon>
        <taxon>Steroidobacteraceae</taxon>
        <taxon>Steroidobacter</taxon>
    </lineage>
</organism>
<dbReference type="InterPro" id="IPR058627">
    <property type="entry name" value="MdtA-like_C"/>
</dbReference>
<dbReference type="Gene3D" id="1.10.287.470">
    <property type="entry name" value="Helix hairpin bin"/>
    <property type="match status" value="1"/>
</dbReference>
<feature type="transmembrane region" description="Helical" evidence="4">
    <location>
        <begin position="65"/>
        <end position="83"/>
    </location>
</feature>
<evidence type="ECO:0000256" key="1">
    <source>
        <dbReference type="ARBA" id="ARBA00009477"/>
    </source>
</evidence>
<dbReference type="RefSeq" id="WP_203165613.1">
    <property type="nucleotide sequence ID" value="NZ_JAEVLS010000001.1"/>
</dbReference>
<feature type="domain" description="Multidrug resistance protein MdtA-like C-terminal permuted SH3" evidence="6">
    <location>
        <begin position="363"/>
        <end position="420"/>
    </location>
</feature>
<comment type="similarity">
    <text evidence="1">Belongs to the membrane fusion protein (MFP) (TC 8.A.1) family.</text>
</comment>
<evidence type="ECO:0000256" key="4">
    <source>
        <dbReference type="SAM" id="Phobius"/>
    </source>
</evidence>
<evidence type="ECO:0000313" key="8">
    <source>
        <dbReference type="EMBL" id="MBM0103652.1"/>
    </source>
</evidence>
<evidence type="ECO:0000259" key="6">
    <source>
        <dbReference type="Pfam" id="PF25967"/>
    </source>
</evidence>
<accession>A0ABS1WRR8</accession>
<proteinExistence type="inferred from homology"/>
<reference evidence="8 9" key="1">
    <citation type="journal article" date="2021" name="Int. J. Syst. Evol. Microbiol.">
        <title>Steroidobacter gossypii sp. nov., isolated from soil of cotton cropping field.</title>
        <authorList>
            <person name="Huang R."/>
            <person name="Yang S."/>
            <person name="Zhen C."/>
            <person name="Liu W."/>
        </authorList>
    </citation>
    <scope>NUCLEOTIDE SEQUENCE [LARGE SCALE GENOMIC DNA]</scope>
    <source>
        <strain evidence="8 9">S1-65</strain>
    </source>
</reference>
<gene>
    <name evidence="8" type="ORF">JM946_02805</name>
</gene>
<dbReference type="PANTHER" id="PTHR30469">
    <property type="entry name" value="MULTIDRUG RESISTANCE PROTEIN MDTA"/>
    <property type="match status" value="1"/>
</dbReference>
<evidence type="ECO:0000259" key="7">
    <source>
        <dbReference type="Pfam" id="PF25973"/>
    </source>
</evidence>
<dbReference type="InterPro" id="IPR058792">
    <property type="entry name" value="Beta-barrel_RND_2"/>
</dbReference>
<dbReference type="PANTHER" id="PTHR30469:SF15">
    <property type="entry name" value="HLYD FAMILY OF SECRETION PROTEINS"/>
    <property type="match status" value="1"/>
</dbReference>
<dbReference type="NCBIfam" id="TIGR01730">
    <property type="entry name" value="RND_mfp"/>
    <property type="match status" value="1"/>
</dbReference>
<dbReference type="Pfam" id="PF25954">
    <property type="entry name" value="Beta-barrel_RND_2"/>
    <property type="match status" value="1"/>
</dbReference>
<dbReference type="Gene3D" id="2.40.50.100">
    <property type="match status" value="1"/>
</dbReference>
<dbReference type="EMBL" id="JAEVLS010000001">
    <property type="protein sequence ID" value="MBM0103652.1"/>
    <property type="molecule type" value="Genomic_DNA"/>
</dbReference>
<evidence type="ECO:0000313" key="9">
    <source>
        <dbReference type="Proteomes" id="UP000661077"/>
    </source>
</evidence>
<feature type="domain" description="CusB-like beta-barrel" evidence="5">
    <location>
        <begin position="281"/>
        <end position="353"/>
    </location>
</feature>
<dbReference type="Gene3D" id="2.40.420.20">
    <property type="match status" value="1"/>
</dbReference>
<sequence>MKTSANQPSARYEADRTDPPAHAAAVTPFPTRPTEHRQSAPVQEAAPEMVQQEHGDSSKITPMKAGIIVAALAIIGAIAWFAMRDPAAAPAAAVGTPAASAAPVELAAVDVSSVESRVLSRALPLSGSIAPYVQATLKSKVGGEVEQLRLREGQDVREGEVIARVDTRNLQAQYDREAAAVEKARADLELARLNRDKNRALLDQKFISQNTFEQTESAYAASIASFKLAEAQARVAKINLDDAVIRAPFSGTVARRLVQPGEKVSPDSEIVTLVDLKQMVLEAAVPSAEIPSVSVGQKVRFRVAGFGERTFEGEVQRINPMTSDGSRAIMIYIAVPNPDSALKGGMFAQGELMLNATEPVLAVAQRAVRDEAGVTYVYVLRDEKIVRTPVTLGPRNKGDAFVEVREGLSPGDQVIVAEIGDDKAGAVARVRKSEPTAAVASEVARN</sequence>
<dbReference type="Gene3D" id="2.40.30.170">
    <property type="match status" value="1"/>
</dbReference>
<keyword evidence="4" id="KW-0472">Membrane</keyword>
<name>A0ABS1WRR8_9GAMM</name>
<evidence type="ECO:0000256" key="3">
    <source>
        <dbReference type="SAM" id="MobiDB-lite"/>
    </source>
</evidence>
<keyword evidence="4" id="KW-0812">Transmembrane</keyword>
<dbReference type="Pfam" id="PF25967">
    <property type="entry name" value="RND-MFP_C"/>
    <property type="match status" value="1"/>
</dbReference>
<dbReference type="Pfam" id="PF25973">
    <property type="entry name" value="BSH_CzcB"/>
    <property type="match status" value="1"/>
</dbReference>
<dbReference type="SUPFAM" id="SSF111369">
    <property type="entry name" value="HlyD-like secretion proteins"/>
    <property type="match status" value="1"/>
</dbReference>
<dbReference type="Proteomes" id="UP000661077">
    <property type="component" value="Unassembled WGS sequence"/>
</dbReference>
<feature type="domain" description="CzcB-like barrel-sandwich hybrid" evidence="7">
    <location>
        <begin position="136"/>
        <end position="275"/>
    </location>
</feature>
<protein>
    <submittedName>
        <fullName evidence="8">Efflux RND transporter periplasmic adaptor subunit</fullName>
    </submittedName>
</protein>